<dbReference type="Proteomes" id="UP000887578">
    <property type="component" value="Unplaced"/>
</dbReference>
<evidence type="ECO:0000313" key="1">
    <source>
        <dbReference type="Proteomes" id="UP000887578"/>
    </source>
</evidence>
<sequence>MYQIQPLKNQFDTFLSETSFTDANIYKLLETLEIYKFEKLKNSLGNYLLFTTAENQAREKTTDFETLKIEDQQKLIKEEMSEFLPKFKFNFCSVLFLNDVVAEKRYLFDDWNEILENAKNSKDFIDDDDIKFFVKFQILPKDFNGRYHQVLRGFTYAESYEPLNEMVELIQTFHLENGAYKNSYLSYDRLELVGYLEYFDDSTQYIFGVDRSWGGFGVKKLDCFEHNDYGQYKQLSYLEGNNFPSFQKKETDFYIQFL</sequence>
<evidence type="ECO:0000313" key="2">
    <source>
        <dbReference type="WBParaSite" id="PDA_v2.g23214.t1"/>
    </source>
</evidence>
<name>A0A914PXX2_9BILA</name>
<organism evidence="1 2">
    <name type="scientific">Panagrolaimus davidi</name>
    <dbReference type="NCBI Taxonomy" id="227884"/>
    <lineage>
        <taxon>Eukaryota</taxon>
        <taxon>Metazoa</taxon>
        <taxon>Ecdysozoa</taxon>
        <taxon>Nematoda</taxon>
        <taxon>Chromadorea</taxon>
        <taxon>Rhabditida</taxon>
        <taxon>Tylenchina</taxon>
        <taxon>Panagrolaimomorpha</taxon>
        <taxon>Panagrolaimoidea</taxon>
        <taxon>Panagrolaimidae</taxon>
        <taxon>Panagrolaimus</taxon>
    </lineage>
</organism>
<reference evidence="2" key="1">
    <citation type="submission" date="2022-11" db="UniProtKB">
        <authorList>
            <consortium name="WormBaseParasite"/>
        </authorList>
    </citation>
    <scope>IDENTIFICATION</scope>
</reference>
<dbReference type="WBParaSite" id="PDA_v2.g23214.t1">
    <property type="protein sequence ID" value="PDA_v2.g23214.t1"/>
    <property type="gene ID" value="PDA_v2.g23214"/>
</dbReference>
<dbReference type="AlphaFoldDB" id="A0A914PXX2"/>
<accession>A0A914PXX2</accession>
<keyword evidence="1" id="KW-1185">Reference proteome</keyword>
<protein>
    <submittedName>
        <fullName evidence="2">Uncharacterized protein</fullName>
    </submittedName>
</protein>
<proteinExistence type="predicted"/>